<dbReference type="InterPro" id="IPR017850">
    <property type="entry name" value="Alkaline_phosphatase_core_sf"/>
</dbReference>
<dbReference type="Gene3D" id="3.40.720.10">
    <property type="entry name" value="Alkaline Phosphatase, subunit A"/>
    <property type="match status" value="1"/>
</dbReference>
<evidence type="ECO:0000256" key="4">
    <source>
        <dbReference type="ARBA" id="ARBA00022729"/>
    </source>
</evidence>
<dbReference type="InterPro" id="IPR024607">
    <property type="entry name" value="Sulfatase_CS"/>
</dbReference>
<dbReference type="KEGG" id="saci:Sinac_6946"/>
<dbReference type="PANTHER" id="PTHR45953:SF1">
    <property type="entry name" value="IDURONATE 2-SULFATASE"/>
    <property type="match status" value="1"/>
</dbReference>
<feature type="domain" description="Sulfatase N-terminal" evidence="7">
    <location>
        <begin position="29"/>
        <end position="367"/>
    </location>
</feature>
<evidence type="ECO:0000313" key="8">
    <source>
        <dbReference type="EMBL" id="AGA31002.1"/>
    </source>
</evidence>
<dbReference type="GO" id="GO:0046872">
    <property type="term" value="F:metal ion binding"/>
    <property type="evidence" value="ECO:0007669"/>
    <property type="project" value="UniProtKB-KW"/>
</dbReference>
<accession>L0DP17</accession>
<evidence type="ECO:0000259" key="7">
    <source>
        <dbReference type="Pfam" id="PF00884"/>
    </source>
</evidence>
<dbReference type="STRING" id="886293.Sinac_6946"/>
<keyword evidence="5" id="KW-0378">Hydrolase</keyword>
<dbReference type="AlphaFoldDB" id="L0DP17"/>
<sequence>MLCTLTCLLLALAPPGEGKTGASDGEDRPNVLLIAVDDLNDWVGCLEGHPQAKTPNIDRLARRGTLFTNAHCQAPLCNPSRSSFLTGLRPSTTGIYSLQPGFRAVEALKDQVTLPQALAAEGYSTFCSGKIFHDGSVPPRDQEKEFQVWSVAGGMPYPPQKFVATPDPIKAMDWGVFPAKDEEQADWKIADAAIARLQAPPPGQPFLVAVGFRLPHVPCFASQRWFDLYPDETLVMPPVKVDDRDDVPEFSWYLHWKLPEPRLSWLLEAKQWRPLVRSYLASISFMDSQVGRVLDALEVSGQADRTVVVLWSDHGWHLGEKGITGKNTLWERSTRVPLIFAGPGIAAGARCGRPAELLDLYPTLVALCRLPERPGLEGHSLAPQLKDASAPRVWPAITTHNQDNHAVRTEHWRFIRYADGSEELYDHRSDPNEWTNLAGDPNQAERKRELAGWLPKRNEPPAPGSLARLLTKVNGVWTWERKPIIPTEKNP</sequence>
<evidence type="ECO:0000256" key="1">
    <source>
        <dbReference type="ARBA" id="ARBA00001913"/>
    </source>
</evidence>
<keyword evidence="3" id="KW-0479">Metal-binding</keyword>
<dbReference type="Proteomes" id="UP000010798">
    <property type="component" value="Chromosome"/>
</dbReference>
<evidence type="ECO:0000256" key="5">
    <source>
        <dbReference type="ARBA" id="ARBA00022801"/>
    </source>
</evidence>
<comment type="similarity">
    <text evidence="2">Belongs to the sulfatase family.</text>
</comment>
<dbReference type="eggNOG" id="COG3119">
    <property type="taxonomic scope" value="Bacteria"/>
</dbReference>
<reference evidence="8 9" key="1">
    <citation type="submission" date="2012-02" db="EMBL/GenBank/DDBJ databases">
        <title>Complete sequence of chromosome of Singulisphaera acidiphila DSM 18658.</title>
        <authorList>
            <consortium name="US DOE Joint Genome Institute (JGI-PGF)"/>
            <person name="Lucas S."/>
            <person name="Copeland A."/>
            <person name="Lapidus A."/>
            <person name="Glavina del Rio T."/>
            <person name="Dalin E."/>
            <person name="Tice H."/>
            <person name="Bruce D."/>
            <person name="Goodwin L."/>
            <person name="Pitluck S."/>
            <person name="Peters L."/>
            <person name="Ovchinnikova G."/>
            <person name="Chertkov O."/>
            <person name="Kyrpides N."/>
            <person name="Mavromatis K."/>
            <person name="Ivanova N."/>
            <person name="Brettin T."/>
            <person name="Detter J.C."/>
            <person name="Han C."/>
            <person name="Larimer F."/>
            <person name="Land M."/>
            <person name="Hauser L."/>
            <person name="Markowitz V."/>
            <person name="Cheng J.-F."/>
            <person name="Hugenholtz P."/>
            <person name="Woyke T."/>
            <person name="Wu D."/>
            <person name="Tindall B."/>
            <person name="Pomrenke H."/>
            <person name="Brambilla E."/>
            <person name="Klenk H.-P."/>
            <person name="Eisen J.A."/>
        </authorList>
    </citation>
    <scope>NUCLEOTIDE SEQUENCE [LARGE SCALE GENOMIC DNA]</scope>
    <source>
        <strain evidence="9">ATCC BAA-1392 / DSM 18658 / VKM B-2454 / MOB10</strain>
    </source>
</reference>
<dbReference type="PANTHER" id="PTHR45953">
    <property type="entry name" value="IDURONATE 2-SULFATASE"/>
    <property type="match status" value="1"/>
</dbReference>
<dbReference type="GO" id="GO:0004423">
    <property type="term" value="F:iduronate-2-sulfatase activity"/>
    <property type="evidence" value="ECO:0007669"/>
    <property type="project" value="InterPro"/>
</dbReference>
<evidence type="ECO:0000256" key="2">
    <source>
        <dbReference type="ARBA" id="ARBA00008779"/>
    </source>
</evidence>
<dbReference type="OrthoDB" id="236884at2"/>
<comment type="cofactor">
    <cofactor evidence="1">
        <name>Ca(2+)</name>
        <dbReference type="ChEBI" id="CHEBI:29108"/>
    </cofactor>
</comment>
<dbReference type="CDD" id="cd16030">
    <property type="entry name" value="iduronate-2-sulfatase"/>
    <property type="match status" value="1"/>
</dbReference>
<evidence type="ECO:0000313" key="9">
    <source>
        <dbReference type="Proteomes" id="UP000010798"/>
    </source>
</evidence>
<dbReference type="EMBL" id="CP003364">
    <property type="protein sequence ID" value="AGA31002.1"/>
    <property type="molecule type" value="Genomic_DNA"/>
</dbReference>
<dbReference type="HOGENOM" id="CLU_006332_9_0_0"/>
<dbReference type="GO" id="GO:0005737">
    <property type="term" value="C:cytoplasm"/>
    <property type="evidence" value="ECO:0007669"/>
    <property type="project" value="TreeGrafter"/>
</dbReference>
<dbReference type="InterPro" id="IPR035874">
    <property type="entry name" value="IDS"/>
</dbReference>
<name>L0DP17_SINAD</name>
<dbReference type="Pfam" id="PF00884">
    <property type="entry name" value="Sulfatase"/>
    <property type="match status" value="1"/>
</dbReference>
<dbReference type="InterPro" id="IPR000917">
    <property type="entry name" value="Sulfatase_N"/>
</dbReference>
<evidence type="ECO:0000256" key="6">
    <source>
        <dbReference type="ARBA" id="ARBA00022837"/>
    </source>
</evidence>
<keyword evidence="6" id="KW-0106">Calcium</keyword>
<keyword evidence="9" id="KW-1185">Reference proteome</keyword>
<organism evidence="8 9">
    <name type="scientific">Singulisphaera acidiphila (strain ATCC BAA-1392 / DSM 18658 / VKM B-2454 / MOB10)</name>
    <dbReference type="NCBI Taxonomy" id="886293"/>
    <lineage>
        <taxon>Bacteria</taxon>
        <taxon>Pseudomonadati</taxon>
        <taxon>Planctomycetota</taxon>
        <taxon>Planctomycetia</taxon>
        <taxon>Isosphaerales</taxon>
        <taxon>Isosphaeraceae</taxon>
        <taxon>Singulisphaera</taxon>
    </lineage>
</organism>
<dbReference type="PROSITE" id="PS00149">
    <property type="entry name" value="SULFATASE_2"/>
    <property type="match status" value="1"/>
</dbReference>
<gene>
    <name evidence="8" type="ordered locus">Sinac_6946</name>
</gene>
<dbReference type="RefSeq" id="WP_015250074.1">
    <property type="nucleotide sequence ID" value="NC_019892.1"/>
</dbReference>
<dbReference type="SUPFAM" id="SSF53649">
    <property type="entry name" value="Alkaline phosphatase-like"/>
    <property type="match status" value="1"/>
</dbReference>
<proteinExistence type="inferred from homology"/>
<protein>
    <submittedName>
        <fullName evidence="8">Arylsulfatase A family protein</fullName>
    </submittedName>
</protein>
<evidence type="ECO:0000256" key="3">
    <source>
        <dbReference type="ARBA" id="ARBA00022723"/>
    </source>
</evidence>
<keyword evidence="4" id="KW-0732">Signal</keyword>